<sequence>MQYSTQIGLILIGLSLAAGATALTLDVKGAASAPAAADPGWSRGYDSQRFNQPPSEQAQRQAEQALRDKQQPKTPIDCQSHPGYAYCPPLNAKTLPAPAAGVR</sequence>
<dbReference type="Proteomes" id="UP001515641">
    <property type="component" value="Unassembled WGS sequence"/>
</dbReference>
<organism evidence="3 4">
    <name type="scientific">Chromobacterium fluminis</name>
    <dbReference type="NCBI Taxonomy" id="3044269"/>
    <lineage>
        <taxon>Bacteria</taxon>
        <taxon>Pseudomonadati</taxon>
        <taxon>Pseudomonadota</taxon>
        <taxon>Betaproteobacteria</taxon>
        <taxon>Neisseriales</taxon>
        <taxon>Chromobacteriaceae</taxon>
        <taxon>Chromobacterium</taxon>
    </lineage>
</organism>
<dbReference type="RefSeq" id="WP_166450792.1">
    <property type="nucleotide sequence ID" value="NZ_JAAOMA010000003.1"/>
</dbReference>
<gene>
    <name evidence="3" type="ORF">HA052_03565</name>
</gene>
<feature type="region of interest" description="Disordered" evidence="1">
    <location>
        <begin position="33"/>
        <end position="83"/>
    </location>
</feature>
<evidence type="ECO:0000256" key="1">
    <source>
        <dbReference type="SAM" id="MobiDB-lite"/>
    </source>
</evidence>
<keyword evidence="2" id="KW-0732">Signal</keyword>
<evidence type="ECO:0000313" key="4">
    <source>
        <dbReference type="Proteomes" id="UP001515641"/>
    </source>
</evidence>
<feature type="compositionally biased region" description="Low complexity" evidence="1">
    <location>
        <begin position="52"/>
        <end position="64"/>
    </location>
</feature>
<accession>A0ABX0KXL4</accession>
<feature type="chain" id="PRO_5045421324" description="DUF4148 domain-containing protein" evidence="2">
    <location>
        <begin position="21"/>
        <end position="103"/>
    </location>
</feature>
<evidence type="ECO:0008006" key="5">
    <source>
        <dbReference type="Google" id="ProtNLM"/>
    </source>
</evidence>
<dbReference type="EMBL" id="JAAOMA010000003">
    <property type="protein sequence ID" value="NHR04267.1"/>
    <property type="molecule type" value="Genomic_DNA"/>
</dbReference>
<evidence type="ECO:0000256" key="2">
    <source>
        <dbReference type="SAM" id="SignalP"/>
    </source>
</evidence>
<reference evidence="3 4" key="1">
    <citation type="submission" date="2020-03" db="EMBL/GenBank/DDBJ databases">
        <title>Draft genome sequence of environmentally isolated cultures.</title>
        <authorList>
            <person name="Wilson H.S."/>
            <person name="De Leon M.E."/>
        </authorList>
    </citation>
    <scope>NUCLEOTIDE SEQUENCE [LARGE SCALE GENOMIC DNA]</scope>
    <source>
        <strain evidence="3 4">HSC-31F16</strain>
    </source>
</reference>
<proteinExistence type="predicted"/>
<name>A0ABX0KXL4_9NEIS</name>
<protein>
    <recommendedName>
        <fullName evidence="5">DUF4148 domain-containing protein</fullName>
    </recommendedName>
</protein>
<evidence type="ECO:0000313" key="3">
    <source>
        <dbReference type="EMBL" id="NHR04267.1"/>
    </source>
</evidence>
<keyword evidence="4" id="KW-1185">Reference proteome</keyword>
<comment type="caution">
    <text evidence="3">The sequence shown here is derived from an EMBL/GenBank/DDBJ whole genome shotgun (WGS) entry which is preliminary data.</text>
</comment>
<feature type="signal peptide" evidence="2">
    <location>
        <begin position="1"/>
        <end position="20"/>
    </location>
</feature>